<evidence type="ECO:0000256" key="1">
    <source>
        <dbReference type="SAM" id="MobiDB-lite"/>
    </source>
</evidence>
<name>A0A1S1HMA0_9SPHN</name>
<reference evidence="2 3" key="1">
    <citation type="submission" date="2016-09" db="EMBL/GenBank/DDBJ databases">
        <title>Metabolic pathway, cell adaptation mechanisms and a novel monoxygenase revealed through proteogenomic-transcription analysis of a Sphingomonas haloaromaticamans strain degrading the fungicide ortho-phenylphenol.</title>
        <authorList>
            <person name="Perruchon C."/>
            <person name="Papadopoulou E.S."/>
            <person name="Rousidou C."/>
            <person name="Vasileiadis S."/>
            <person name="Tanou G."/>
            <person name="Amoutzias G."/>
            <person name="Molassiotis A."/>
            <person name="Karpouzas D.G."/>
        </authorList>
    </citation>
    <scope>NUCLEOTIDE SEQUENCE [LARGE SCALE GENOMIC DNA]</scope>
    <source>
        <strain evidence="2 3">P3</strain>
    </source>
</reference>
<sequence>MTDNFDPGDPACWTARGRPTHHAQAIAEAWRCFPDLPHDAPLDARQARTRERVQMLRPLHDAISLETEQQRRAANFAYVERQIAQGSNDTRHAAILHARDVLSYDWDAAYAYADGHYAARAGWVSRPPSPSRPGQPNERRPAYEQGFLDGGGQPDDIFDVARRSFAAAPSEPMQTESPQVARPFPSQWPSPTDIPPPASWHRRLLLLGASELAAGTIGILAMLRGRPGHEGATLLAIDRQAGLLSLSLSTGPAAIDGVALRDQLHQSDYADILVVADDAELARIDAGADILPLARTMERTRNSVLQQRAQFRHWLSRGRAAGDQFAAGHIRWSKMAAGLSGRLGDFTARYAGPAKPRGHRIVVEDASGEPAFGYRTALGQELQPEILIGNKSNARSVMADLLREYAASLRLG</sequence>
<proteinExistence type="predicted"/>
<dbReference type="OrthoDB" id="7501533at2"/>
<dbReference type="EMBL" id="MIPT01000001">
    <property type="protein sequence ID" value="OHT21620.1"/>
    <property type="molecule type" value="Genomic_DNA"/>
</dbReference>
<keyword evidence="3" id="KW-1185">Reference proteome</keyword>
<dbReference type="RefSeq" id="WP_070934651.1">
    <property type="nucleotide sequence ID" value="NZ_MIPT01000001.1"/>
</dbReference>
<protein>
    <submittedName>
        <fullName evidence="2">Uncharacterized protein</fullName>
    </submittedName>
</protein>
<evidence type="ECO:0000313" key="3">
    <source>
        <dbReference type="Proteomes" id="UP000179467"/>
    </source>
</evidence>
<accession>A0A1S1HMA0</accession>
<gene>
    <name evidence="2" type="ORF">BHE75_03631</name>
</gene>
<feature type="region of interest" description="Disordered" evidence="1">
    <location>
        <begin position="122"/>
        <end position="149"/>
    </location>
</feature>
<evidence type="ECO:0000313" key="2">
    <source>
        <dbReference type="EMBL" id="OHT21620.1"/>
    </source>
</evidence>
<comment type="caution">
    <text evidence="2">The sequence shown here is derived from an EMBL/GenBank/DDBJ whole genome shotgun (WGS) entry which is preliminary data.</text>
</comment>
<organism evidence="2 3">
    <name type="scientific">Edaphosphingomonas haloaromaticamans</name>
    <dbReference type="NCBI Taxonomy" id="653954"/>
    <lineage>
        <taxon>Bacteria</taxon>
        <taxon>Pseudomonadati</taxon>
        <taxon>Pseudomonadota</taxon>
        <taxon>Alphaproteobacteria</taxon>
        <taxon>Sphingomonadales</taxon>
        <taxon>Rhizorhabdaceae</taxon>
        <taxon>Edaphosphingomonas</taxon>
    </lineage>
</organism>
<dbReference type="Proteomes" id="UP000179467">
    <property type="component" value="Unassembled WGS sequence"/>
</dbReference>
<dbReference type="AlphaFoldDB" id="A0A1S1HMA0"/>